<dbReference type="EMBL" id="CP025612">
    <property type="protein sequence ID" value="AUN31945.1"/>
    <property type="molecule type" value="Genomic_DNA"/>
</dbReference>
<proteinExistence type="predicted"/>
<dbReference type="Pfam" id="PF23812">
    <property type="entry name" value="Phage_TAC_18"/>
    <property type="match status" value="1"/>
</dbReference>
<dbReference type="KEGG" id="ncb:C0V82_16070"/>
<gene>
    <name evidence="1" type="ORF">C0V82_16070</name>
</gene>
<sequence length="93" mass="10817">MLAEEAPIVAVDMTLEWVWRAWHRLGDERHWQPGGMGPGQPCRIPWTAVQAWAREHGMDSETAEFLDDMIVAMEDVFSEWWREKAREAAPKPE</sequence>
<dbReference type="AlphaFoldDB" id="A0A2K9NI18"/>
<keyword evidence="2" id="KW-1185">Reference proteome</keyword>
<reference evidence="1 2" key="1">
    <citation type="submission" date="2017-12" db="EMBL/GenBank/DDBJ databases">
        <title>Genomes of bacteria within cyanobacterial aggregates.</title>
        <authorList>
            <person name="Cai H."/>
        </authorList>
    </citation>
    <scope>NUCLEOTIDE SEQUENCE [LARGE SCALE GENOMIC DNA]</scope>
    <source>
        <strain evidence="1 2">TH16</strain>
    </source>
</reference>
<accession>A0A2K9NI18</accession>
<evidence type="ECO:0000313" key="2">
    <source>
        <dbReference type="Proteomes" id="UP000234752"/>
    </source>
</evidence>
<evidence type="ECO:0000313" key="1">
    <source>
        <dbReference type="EMBL" id="AUN31945.1"/>
    </source>
</evidence>
<organism evidence="1 2">
    <name type="scientific">Niveispirillum cyanobacteriorum</name>
    <dbReference type="NCBI Taxonomy" id="1612173"/>
    <lineage>
        <taxon>Bacteria</taxon>
        <taxon>Pseudomonadati</taxon>
        <taxon>Pseudomonadota</taxon>
        <taxon>Alphaproteobacteria</taxon>
        <taxon>Rhodospirillales</taxon>
        <taxon>Azospirillaceae</taxon>
        <taxon>Niveispirillum</taxon>
    </lineage>
</organism>
<dbReference type="Proteomes" id="UP000234752">
    <property type="component" value="Chromosome eg_2"/>
</dbReference>
<dbReference type="InterPro" id="IPR056919">
    <property type="entry name" value="Phage_TAC_18"/>
</dbReference>
<protein>
    <submittedName>
        <fullName evidence="1">Uncharacterized protein</fullName>
    </submittedName>
</protein>
<name>A0A2K9NI18_9PROT</name>